<evidence type="ECO:0000313" key="4">
    <source>
        <dbReference type="Proteomes" id="UP000055060"/>
    </source>
</evidence>
<dbReference type="RefSeq" id="WP_075074529.1">
    <property type="nucleotide sequence ID" value="NZ_DF967972.1"/>
</dbReference>
<keyword evidence="4" id="KW-1185">Reference proteome</keyword>
<feature type="domain" description="Activator of Hsp90 ATPase homologue 1/2-like C-terminal" evidence="2">
    <location>
        <begin position="13"/>
        <end position="129"/>
    </location>
</feature>
<gene>
    <name evidence="3" type="ORF">LARV_03128</name>
</gene>
<dbReference type="Proteomes" id="UP000055060">
    <property type="component" value="Unassembled WGS sequence"/>
</dbReference>
<protein>
    <submittedName>
        <fullName evidence="3">Uncharacterized conserved protein</fullName>
    </submittedName>
</protein>
<dbReference type="EMBL" id="DF967972">
    <property type="protein sequence ID" value="GAP15344.1"/>
    <property type="molecule type" value="Genomic_DNA"/>
</dbReference>
<dbReference type="Gene3D" id="3.30.530.20">
    <property type="match status" value="1"/>
</dbReference>
<dbReference type="InterPro" id="IPR013538">
    <property type="entry name" value="ASHA1/2-like_C"/>
</dbReference>
<name>A0A0S7BJR5_9CHLR</name>
<sequence>MTQSLTIHALLPVRPEILYRIWMSSQRHSEFTGSPAVIDDRVGGEFSAWNGYITGKNLALEPGHRILQSWRTTDFPEDAPDSELEILFESYTGGTVLTLYHRSLPDEQVDDYRLGWEEQYLQPLKEYLERATDGEEMH</sequence>
<comment type="similarity">
    <text evidence="1">Belongs to the AHA1 family.</text>
</comment>
<proteinExistence type="inferred from homology"/>
<dbReference type="Pfam" id="PF08327">
    <property type="entry name" value="AHSA1"/>
    <property type="match status" value="1"/>
</dbReference>
<evidence type="ECO:0000259" key="2">
    <source>
        <dbReference type="Pfam" id="PF08327"/>
    </source>
</evidence>
<dbReference type="AlphaFoldDB" id="A0A0S7BJR5"/>
<evidence type="ECO:0000313" key="3">
    <source>
        <dbReference type="EMBL" id="GAP15344.1"/>
    </source>
</evidence>
<evidence type="ECO:0000256" key="1">
    <source>
        <dbReference type="ARBA" id="ARBA00006817"/>
    </source>
</evidence>
<dbReference type="STRING" id="360412.LARV_03128"/>
<accession>A0A0S7BJR5</accession>
<dbReference type="SUPFAM" id="SSF55961">
    <property type="entry name" value="Bet v1-like"/>
    <property type="match status" value="1"/>
</dbReference>
<dbReference type="InterPro" id="IPR023393">
    <property type="entry name" value="START-like_dom_sf"/>
</dbReference>
<organism evidence="3">
    <name type="scientific">Longilinea arvoryzae</name>
    <dbReference type="NCBI Taxonomy" id="360412"/>
    <lineage>
        <taxon>Bacteria</taxon>
        <taxon>Bacillati</taxon>
        <taxon>Chloroflexota</taxon>
        <taxon>Anaerolineae</taxon>
        <taxon>Anaerolineales</taxon>
        <taxon>Anaerolineaceae</taxon>
        <taxon>Longilinea</taxon>
    </lineage>
</organism>
<reference evidence="3" key="1">
    <citation type="submission" date="2015-07" db="EMBL/GenBank/DDBJ databases">
        <title>Draft Genome Sequences of Anaerolinea thermolimosa IMO-1, Bellilinea caldifistulae GOMI-1, Leptolinea tardivitalis YMTK-2, Levilinea saccharolytica KIBI-1,Longilinea arvoryzae KOME-1, Previously Described as Members of the Anaerolineaceae (Chloroflexi).</title>
        <authorList>
            <person name="Sekiguchi Y."/>
            <person name="Ohashi A."/>
            <person name="Matsuura N."/>
            <person name="Tourlousse M.D."/>
        </authorList>
    </citation>
    <scope>NUCLEOTIDE SEQUENCE [LARGE SCALE GENOMIC DNA]</scope>
    <source>
        <strain evidence="3">KOME-1</strain>
    </source>
</reference>